<sequence>MKFTQSAVSTIVAILLVGDAAAYRLPARAAQAEENPSPDITTVIVDSPFTTEAPTPTAPGHGNVDAPNGPPPLSAAPTSEAKVDDAACSSMASSLFGSLFPSEIPPFPSNGGKPDKSATHHITSFPTGLPRPSGGRHTHPTPTGENAAKITEFFSMCGGKGKGHKGHKGHGKHRGPYRGTRPTQAPAVAA</sequence>
<feature type="compositionally biased region" description="Low complexity" evidence="1">
    <location>
        <begin position="49"/>
        <end position="59"/>
    </location>
</feature>
<feature type="chain" id="PRO_5042105024" evidence="2">
    <location>
        <begin position="23"/>
        <end position="190"/>
    </location>
</feature>
<feature type="signal peptide" evidence="2">
    <location>
        <begin position="1"/>
        <end position="22"/>
    </location>
</feature>
<organism evidence="3 4">
    <name type="scientific">Apodospora peruviana</name>
    <dbReference type="NCBI Taxonomy" id="516989"/>
    <lineage>
        <taxon>Eukaryota</taxon>
        <taxon>Fungi</taxon>
        <taxon>Dikarya</taxon>
        <taxon>Ascomycota</taxon>
        <taxon>Pezizomycotina</taxon>
        <taxon>Sordariomycetes</taxon>
        <taxon>Sordariomycetidae</taxon>
        <taxon>Sordariales</taxon>
        <taxon>Lasiosphaeriaceae</taxon>
        <taxon>Apodospora</taxon>
    </lineage>
</organism>
<feature type="region of interest" description="Disordered" evidence="1">
    <location>
        <begin position="49"/>
        <end position="82"/>
    </location>
</feature>
<keyword evidence="4" id="KW-1185">Reference proteome</keyword>
<keyword evidence="2" id="KW-0732">Signal</keyword>
<reference evidence="3" key="1">
    <citation type="journal article" date="2023" name="Mol. Phylogenet. Evol.">
        <title>Genome-scale phylogeny and comparative genomics of the fungal order Sordariales.</title>
        <authorList>
            <person name="Hensen N."/>
            <person name="Bonometti L."/>
            <person name="Westerberg I."/>
            <person name="Brannstrom I.O."/>
            <person name="Guillou S."/>
            <person name="Cros-Aarteil S."/>
            <person name="Calhoun S."/>
            <person name="Haridas S."/>
            <person name="Kuo A."/>
            <person name="Mondo S."/>
            <person name="Pangilinan J."/>
            <person name="Riley R."/>
            <person name="LaButti K."/>
            <person name="Andreopoulos B."/>
            <person name="Lipzen A."/>
            <person name="Chen C."/>
            <person name="Yan M."/>
            <person name="Daum C."/>
            <person name="Ng V."/>
            <person name="Clum A."/>
            <person name="Steindorff A."/>
            <person name="Ohm R.A."/>
            <person name="Martin F."/>
            <person name="Silar P."/>
            <person name="Natvig D.O."/>
            <person name="Lalanne C."/>
            <person name="Gautier V."/>
            <person name="Ament-Velasquez S.L."/>
            <person name="Kruys A."/>
            <person name="Hutchinson M.I."/>
            <person name="Powell A.J."/>
            <person name="Barry K."/>
            <person name="Miller A.N."/>
            <person name="Grigoriev I.V."/>
            <person name="Debuchy R."/>
            <person name="Gladieux P."/>
            <person name="Hiltunen Thoren M."/>
            <person name="Johannesson H."/>
        </authorList>
    </citation>
    <scope>NUCLEOTIDE SEQUENCE</scope>
    <source>
        <strain evidence="3">CBS 118394</strain>
    </source>
</reference>
<proteinExistence type="predicted"/>
<name>A0AAE0LZB1_9PEZI</name>
<evidence type="ECO:0000256" key="2">
    <source>
        <dbReference type="SAM" id="SignalP"/>
    </source>
</evidence>
<dbReference type="Proteomes" id="UP001283341">
    <property type="component" value="Unassembled WGS sequence"/>
</dbReference>
<evidence type="ECO:0000313" key="3">
    <source>
        <dbReference type="EMBL" id="KAK3313203.1"/>
    </source>
</evidence>
<comment type="caution">
    <text evidence="3">The sequence shown here is derived from an EMBL/GenBank/DDBJ whole genome shotgun (WGS) entry which is preliminary data.</text>
</comment>
<gene>
    <name evidence="3" type="ORF">B0H66DRAFT_632288</name>
</gene>
<feature type="region of interest" description="Disordered" evidence="1">
    <location>
        <begin position="105"/>
        <end position="145"/>
    </location>
</feature>
<feature type="compositionally biased region" description="Basic residues" evidence="1">
    <location>
        <begin position="161"/>
        <end position="176"/>
    </location>
</feature>
<feature type="region of interest" description="Disordered" evidence="1">
    <location>
        <begin position="157"/>
        <end position="190"/>
    </location>
</feature>
<evidence type="ECO:0000256" key="1">
    <source>
        <dbReference type="SAM" id="MobiDB-lite"/>
    </source>
</evidence>
<dbReference type="AlphaFoldDB" id="A0AAE0LZB1"/>
<accession>A0AAE0LZB1</accession>
<reference evidence="3" key="2">
    <citation type="submission" date="2023-06" db="EMBL/GenBank/DDBJ databases">
        <authorList>
            <consortium name="Lawrence Berkeley National Laboratory"/>
            <person name="Haridas S."/>
            <person name="Hensen N."/>
            <person name="Bonometti L."/>
            <person name="Westerberg I."/>
            <person name="Brannstrom I.O."/>
            <person name="Guillou S."/>
            <person name="Cros-Aarteil S."/>
            <person name="Calhoun S."/>
            <person name="Kuo A."/>
            <person name="Mondo S."/>
            <person name="Pangilinan J."/>
            <person name="Riley R."/>
            <person name="Labutti K."/>
            <person name="Andreopoulos B."/>
            <person name="Lipzen A."/>
            <person name="Chen C."/>
            <person name="Yanf M."/>
            <person name="Daum C."/>
            <person name="Ng V."/>
            <person name="Clum A."/>
            <person name="Steindorff A."/>
            <person name="Ohm R."/>
            <person name="Martin F."/>
            <person name="Silar P."/>
            <person name="Natvig D."/>
            <person name="Lalanne C."/>
            <person name="Gautier V."/>
            <person name="Ament-Velasquez S.L."/>
            <person name="Kruys A."/>
            <person name="Hutchinson M.I."/>
            <person name="Powell A.J."/>
            <person name="Barry K."/>
            <person name="Miller A.N."/>
            <person name="Grigoriev I.V."/>
            <person name="Debuchy R."/>
            <person name="Gladieux P."/>
            <person name="Thoren M.H."/>
            <person name="Johannesson H."/>
        </authorList>
    </citation>
    <scope>NUCLEOTIDE SEQUENCE</scope>
    <source>
        <strain evidence="3">CBS 118394</strain>
    </source>
</reference>
<protein>
    <submittedName>
        <fullName evidence="3">Uncharacterized protein</fullName>
    </submittedName>
</protein>
<dbReference type="EMBL" id="JAUEDM010000008">
    <property type="protein sequence ID" value="KAK3313203.1"/>
    <property type="molecule type" value="Genomic_DNA"/>
</dbReference>
<evidence type="ECO:0000313" key="4">
    <source>
        <dbReference type="Proteomes" id="UP001283341"/>
    </source>
</evidence>